<sequence>MTYWIFSQGLPVPARTDRLLEKQRVKPLTALTKSTKISDMEENSVQIPEVNDLKRKVVSTAYHNVSNNERQSVKNANDIMTSPVISLFDDTLISEAWLKFQDYRFRHFPVTNRANQIIGIVSDRDMFANTNFNNKVVSIQKTTESIAQIMVNKVITASADTSIHEICQVMFNQHIGALPIVDEKHQLLGLITRSDILRVLIKNEAMEFWV</sequence>
<accession>A0ABS9X0N6</accession>
<evidence type="ECO:0000256" key="1">
    <source>
        <dbReference type="ARBA" id="ARBA00023122"/>
    </source>
</evidence>
<dbReference type="CDD" id="cd02205">
    <property type="entry name" value="CBS_pair_SF"/>
    <property type="match status" value="1"/>
</dbReference>
<dbReference type="Gene3D" id="3.10.580.10">
    <property type="entry name" value="CBS-domain"/>
    <property type="match status" value="2"/>
</dbReference>
<feature type="domain" description="CBS" evidence="3">
    <location>
        <begin position="150"/>
        <end position="206"/>
    </location>
</feature>
<dbReference type="PANTHER" id="PTHR43080">
    <property type="entry name" value="CBS DOMAIN-CONTAINING PROTEIN CBSX3, MITOCHONDRIAL"/>
    <property type="match status" value="1"/>
</dbReference>
<organism evidence="4 5">
    <name type="scientific">Colwellia maritima</name>
    <dbReference type="NCBI Taxonomy" id="2912588"/>
    <lineage>
        <taxon>Bacteria</taxon>
        <taxon>Pseudomonadati</taxon>
        <taxon>Pseudomonadota</taxon>
        <taxon>Gammaproteobacteria</taxon>
        <taxon>Alteromonadales</taxon>
        <taxon>Colwelliaceae</taxon>
        <taxon>Colwellia</taxon>
    </lineage>
</organism>
<proteinExistence type="predicted"/>
<dbReference type="Pfam" id="PF00571">
    <property type="entry name" value="CBS"/>
    <property type="match status" value="2"/>
</dbReference>
<evidence type="ECO:0000259" key="3">
    <source>
        <dbReference type="PROSITE" id="PS51371"/>
    </source>
</evidence>
<keyword evidence="1 2" id="KW-0129">CBS domain</keyword>
<name>A0ABS9X0N6_9GAMM</name>
<dbReference type="RefSeq" id="WP_242285903.1">
    <property type="nucleotide sequence ID" value="NZ_JAKKSL010000002.1"/>
</dbReference>
<keyword evidence="5" id="KW-1185">Reference proteome</keyword>
<protein>
    <submittedName>
        <fullName evidence="4">CBS domain-containing protein</fullName>
    </submittedName>
</protein>
<dbReference type="PANTHER" id="PTHR43080:SF2">
    <property type="entry name" value="CBS DOMAIN-CONTAINING PROTEIN"/>
    <property type="match status" value="1"/>
</dbReference>
<dbReference type="InterPro" id="IPR000644">
    <property type="entry name" value="CBS_dom"/>
</dbReference>
<comment type="caution">
    <text evidence="4">The sequence shown here is derived from an EMBL/GenBank/DDBJ whole genome shotgun (WGS) entry which is preliminary data.</text>
</comment>
<evidence type="ECO:0000313" key="5">
    <source>
        <dbReference type="Proteomes" id="UP001139646"/>
    </source>
</evidence>
<dbReference type="InterPro" id="IPR051257">
    <property type="entry name" value="Diverse_CBS-Domain"/>
</dbReference>
<evidence type="ECO:0000256" key="2">
    <source>
        <dbReference type="PROSITE-ProRule" id="PRU00703"/>
    </source>
</evidence>
<dbReference type="InterPro" id="IPR046342">
    <property type="entry name" value="CBS_dom_sf"/>
</dbReference>
<dbReference type="EMBL" id="JAKKSL010000002">
    <property type="protein sequence ID" value="MCI2283735.1"/>
    <property type="molecule type" value="Genomic_DNA"/>
</dbReference>
<reference evidence="4" key="1">
    <citation type="submission" date="2022-01" db="EMBL/GenBank/DDBJ databases">
        <title>Colwellia maritima, isolated from seawater.</title>
        <authorList>
            <person name="Kristyanto S."/>
            <person name="Jung J."/>
            <person name="Jeon C.O."/>
        </authorList>
    </citation>
    <scope>NUCLEOTIDE SEQUENCE</scope>
    <source>
        <strain evidence="4">MSW7</strain>
    </source>
</reference>
<dbReference type="SUPFAM" id="SSF54631">
    <property type="entry name" value="CBS-domain pair"/>
    <property type="match status" value="1"/>
</dbReference>
<dbReference type="PROSITE" id="PS51371">
    <property type="entry name" value="CBS"/>
    <property type="match status" value="2"/>
</dbReference>
<evidence type="ECO:0000313" key="4">
    <source>
        <dbReference type="EMBL" id="MCI2283735.1"/>
    </source>
</evidence>
<dbReference type="SMART" id="SM00116">
    <property type="entry name" value="CBS"/>
    <property type="match status" value="2"/>
</dbReference>
<dbReference type="Proteomes" id="UP001139646">
    <property type="component" value="Unassembled WGS sequence"/>
</dbReference>
<gene>
    <name evidence="4" type="ORF">L3081_10420</name>
</gene>
<feature type="domain" description="CBS" evidence="3">
    <location>
        <begin position="80"/>
        <end position="136"/>
    </location>
</feature>